<evidence type="ECO:0008006" key="6">
    <source>
        <dbReference type="Google" id="ProtNLM"/>
    </source>
</evidence>
<feature type="transmembrane region" description="Helical" evidence="2">
    <location>
        <begin position="227"/>
        <end position="250"/>
    </location>
</feature>
<proteinExistence type="predicted"/>
<reference evidence="4" key="1">
    <citation type="submission" date="2023-08" db="EMBL/GenBank/DDBJ databases">
        <authorList>
            <person name="Alioto T."/>
            <person name="Alioto T."/>
            <person name="Gomez Garrido J."/>
        </authorList>
    </citation>
    <scope>NUCLEOTIDE SEQUENCE</scope>
</reference>
<sequence>MFNLYLIFNCLILVRCSTIFDNVDIYRFKEGEQHYNLLNQRSALPDYGRCWTNTIDSIITGCKKVTDKIQTRLSLLYLNCFLEGQKRMYYPCPPDHPIDVCTQNMTEGDRASLATFFIHTQNICYFLEIKYWNQHTERTIRKLSDTSEDIATQLEQSFKLQNDMVKKQIETVINQKEILDQTINLNGTIFSTSSNIAETLLEFQRITFEQTISTKDIFSRVAKLNNVFIEVISDIYSVVFYLFVFLLCYLSTSTPRTAKARLSLFVVIIFNFASEKLMIYYKNLPNSEGIINEINFNEIYELQWTYRKIYCLVGLCLFIHSVWSYTDVNQENYNILNEIKSELATLKKYSKRSGYESDGEESSHSTTSVNSDTTYVPSSLSQSTSSRSSLASLLDELNELKEDELHYSNLQRSQSFHACPVRTCPPLQRHFSDISPRQKCNYNLRPRNSLNACQDILVVHNSGDETRVNLTVNCEFRSQNLEKRFRYDITFDMI</sequence>
<feature type="signal peptide" evidence="3">
    <location>
        <begin position="1"/>
        <end position="16"/>
    </location>
</feature>
<dbReference type="Proteomes" id="UP001162480">
    <property type="component" value="Chromosome 4"/>
</dbReference>
<dbReference type="PANTHER" id="PTHR33538">
    <property type="entry name" value="PROTEIN GAMETE EXPRESSED 1"/>
    <property type="match status" value="1"/>
</dbReference>
<keyword evidence="3" id="KW-0732">Signal</keyword>
<evidence type="ECO:0000313" key="5">
    <source>
        <dbReference type="Proteomes" id="UP001162480"/>
    </source>
</evidence>
<evidence type="ECO:0000256" key="1">
    <source>
        <dbReference type="SAM" id="MobiDB-lite"/>
    </source>
</evidence>
<feature type="region of interest" description="Disordered" evidence="1">
    <location>
        <begin position="354"/>
        <end position="383"/>
    </location>
</feature>
<feature type="chain" id="PRO_5041402478" description="Protein brambleberry-like" evidence="3">
    <location>
        <begin position="17"/>
        <end position="494"/>
    </location>
</feature>
<dbReference type="AlphaFoldDB" id="A0AA36ASP6"/>
<evidence type="ECO:0000256" key="2">
    <source>
        <dbReference type="SAM" id="Phobius"/>
    </source>
</evidence>
<evidence type="ECO:0000313" key="4">
    <source>
        <dbReference type="EMBL" id="CAI9720973.1"/>
    </source>
</evidence>
<keyword evidence="2" id="KW-1133">Transmembrane helix</keyword>
<feature type="transmembrane region" description="Helical" evidence="2">
    <location>
        <begin position="262"/>
        <end position="281"/>
    </location>
</feature>
<dbReference type="PANTHER" id="PTHR33538:SF2">
    <property type="entry name" value="PROTEIN GAMETE EXPRESSED 1"/>
    <property type="match status" value="1"/>
</dbReference>
<dbReference type="InterPro" id="IPR040346">
    <property type="entry name" value="GEX1/Brambleberry"/>
</dbReference>
<feature type="compositionally biased region" description="Polar residues" evidence="1">
    <location>
        <begin position="364"/>
        <end position="377"/>
    </location>
</feature>
<name>A0AA36ASP6_OCTVU</name>
<dbReference type="EMBL" id="OX597817">
    <property type="protein sequence ID" value="CAI9720973.1"/>
    <property type="molecule type" value="Genomic_DNA"/>
</dbReference>
<keyword evidence="2" id="KW-0472">Membrane</keyword>
<keyword evidence="2" id="KW-0812">Transmembrane</keyword>
<evidence type="ECO:0000256" key="3">
    <source>
        <dbReference type="SAM" id="SignalP"/>
    </source>
</evidence>
<keyword evidence="5" id="KW-1185">Reference proteome</keyword>
<organism evidence="4 5">
    <name type="scientific">Octopus vulgaris</name>
    <name type="common">Common octopus</name>
    <dbReference type="NCBI Taxonomy" id="6645"/>
    <lineage>
        <taxon>Eukaryota</taxon>
        <taxon>Metazoa</taxon>
        <taxon>Spiralia</taxon>
        <taxon>Lophotrochozoa</taxon>
        <taxon>Mollusca</taxon>
        <taxon>Cephalopoda</taxon>
        <taxon>Coleoidea</taxon>
        <taxon>Octopodiformes</taxon>
        <taxon>Octopoda</taxon>
        <taxon>Incirrata</taxon>
        <taxon>Octopodidae</taxon>
        <taxon>Octopus</taxon>
    </lineage>
</organism>
<accession>A0AA36ASP6</accession>
<protein>
    <recommendedName>
        <fullName evidence="6">Protein brambleberry-like</fullName>
    </recommendedName>
</protein>
<gene>
    <name evidence="4" type="ORF">OCTVUL_1B001974</name>
</gene>